<dbReference type="GO" id="GO:0016712">
    <property type="term" value="F:oxidoreductase activity, acting on paired donors, with incorporation or reduction of molecular oxygen, reduced flavin or flavoprotein as one donor, and incorporation of one atom of oxygen"/>
    <property type="evidence" value="ECO:0007669"/>
    <property type="project" value="TreeGrafter"/>
</dbReference>
<dbReference type="Pfam" id="PF00067">
    <property type="entry name" value="p450"/>
    <property type="match status" value="1"/>
</dbReference>
<keyword evidence="6" id="KW-1185">Reference proteome</keyword>
<organism evidence="5 6">
    <name type="scientific">Columbina picui</name>
    <name type="common">Picui ground-dove</name>
    <dbReference type="NCBI Taxonomy" id="115618"/>
    <lineage>
        <taxon>Eukaryota</taxon>
        <taxon>Metazoa</taxon>
        <taxon>Chordata</taxon>
        <taxon>Craniata</taxon>
        <taxon>Vertebrata</taxon>
        <taxon>Euteleostomi</taxon>
        <taxon>Archelosauria</taxon>
        <taxon>Archosauria</taxon>
        <taxon>Dinosauria</taxon>
        <taxon>Saurischia</taxon>
        <taxon>Theropoda</taxon>
        <taxon>Coelurosauria</taxon>
        <taxon>Aves</taxon>
        <taxon>Neognathae</taxon>
        <taxon>Neoaves</taxon>
        <taxon>Columbimorphae</taxon>
        <taxon>Columbiformes</taxon>
        <taxon>Columbidae</taxon>
        <taxon>Columbina</taxon>
    </lineage>
</organism>
<dbReference type="GO" id="GO:0008392">
    <property type="term" value="F:arachidonate epoxygenase activity"/>
    <property type="evidence" value="ECO:0007669"/>
    <property type="project" value="TreeGrafter"/>
</dbReference>
<comment type="cofactor">
    <cofactor evidence="1">
        <name>heme</name>
        <dbReference type="ChEBI" id="CHEBI:30413"/>
    </cofactor>
</comment>
<dbReference type="Proteomes" id="UP000530263">
    <property type="component" value="Unassembled WGS sequence"/>
</dbReference>
<evidence type="ECO:0000256" key="3">
    <source>
        <dbReference type="ARBA" id="ARBA00022723"/>
    </source>
</evidence>
<dbReference type="EMBL" id="VYZG01004265">
    <property type="protein sequence ID" value="NWQ84049.1"/>
    <property type="molecule type" value="Genomic_DNA"/>
</dbReference>
<evidence type="ECO:0000313" key="6">
    <source>
        <dbReference type="Proteomes" id="UP000530263"/>
    </source>
</evidence>
<dbReference type="InterPro" id="IPR002401">
    <property type="entry name" value="Cyt_P450_E_grp-I"/>
</dbReference>
<accession>A0A7K4SGT8</accession>
<evidence type="ECO:0000256" key="1">
    <source>
        <dbReference type="ARBA" id="ARBA00001971"/>
    </source>
</evidence>
<dbReference type="GO" id="GO:0020037">
    <property type="term" value="F:heme binding"/>
    <property type="evidence" value="ECO:0007669"/>
    <property type="project" value="InterPro"/>
</dbReference>
<comment type="caution">
    <text evidence="5">The sequence shown here is derived from an EMBL/GenBank/DDBJ whole genome shotgun (WGS) entry which is preliminary data.</text>
</comment>
<dbReference type="InterPro" id="IPR036396">
    <property type="entry name" value="Cyt_P450_sf"/>
</dbReference>
<dbReference type="AlphaFoldDB" id="A0A7K4SGT8"/>
<comment type="similarity">
    <text evidence="2">Belongs to the cytochrome P450 family.</text>
</comment>
<protein>
    <submittedName>
        <fullName evidence="5">CP2G1 protein</fullName>
    </submittedName>
</protein>
<dbReference type="GO" id="GO:0019373">
    <property type="term" value="P:epoxygenase P450 pathway"/>
    <property type="evidence" value="ECO:0007669"/>
    <property type="project" value="TreeGrafter"/>
</dbReference>
<feature type="non-terminal residue" evidence="5">
    <location>
        <position position="1"/>
    </location>
</feature>
<dbReference type="Gene3D" id="1.10.630.10">
    <property type="entry name" value="Cytochrome P450"/>
    <property type="match status" value="1"/>
</dbReference>
<keyword evidence="3" id="KW-0479">Metal-binding</keyword>
<keyword evidence="4" id="KW-0408">Iron</keyword>
<dbReference type="GO" id="GO:0005737">
    <property type="term" value="C:cytoplasm"/>
    <property type="evidence" value="ECO:0007669"/>
    <property type="project" value="TreeGrafter"/>
</dbReference>
<evidence type="ECO:0000256" key="2">
    <source>
        <dbReference type="ARBA" id="ARBA00010617"/>
    </source>
</evidence>
<dbReference type="PRINTS" id="PR00463">
    <property type="entry name" value="EP450I"/>
</dbReference>
<dbReference type="PANTHER" id="PTHR24300">
    <property type="entry name" value="CYTOCHROME P450 508A4-RELATED"/>
    <property type="match status" value="1"/>
</dbReference>
<dbReference type="InterPro" id="IPR050182">
    <property type="entry name" value="Cytochrome_P450_fam2"/>
</dbReference>
<name>A0A7K4SGT8_COLPI</name>
<dbReference type="GO" id="GO:0005506">
    <property type="term" value="F:iron ion binding"/>
    <property type="evidence" value="ECO:0007669"/>
    <property type="project" value="InterPro"/>
</dbReference>
<evidence type="ECO:0000313" key="5">
    <source>
        <dbReference type="EMBL" id="NWQ84049.1"/>
    </source>
</evidence>
<dbReference type="SUPFAM" id="SSF48264">
    <property type="entry name" value="Cytochrome P450"/>
    <property type="match status" value="1"/>
</dbReference>
<gene>
    <name evidence="5" type="primary">Cyp2g1</name>
    <name evidence="5" type="ORF">COLPIC_R14309</name>
</gene>
<dbReference type="PANTHER" id="PTHR24300:SF424">
    <property type="entry name" value="CYTOCHROME P450"/>
    <property type="match status" value="1"/>
</dbReference>
<evidence type="ECO:0000256" key="4">
    <source>
        <dbReference type="ARBA" id="ARBA00023004"/>
    </source>
</evidence>
<proteinExistence type="inferred from homology"/>
<dbReference type="OrthoDB" id="3934656at2759"/>
<dbReference type="InterPro" id="IPR001128">
    <property type="entry name" value="Cyt_P450"/>
</dbReference>
<sequence>QVYDMAETLLQYLPGPHRRIPVMLGQLRSFIARKVRDNAASLQPGPPRDFIDCFLQHMEKEKSNPSSEFTMENLELTTLNLFFAGTETVSSTLRYGFLMLMKYPHVLGERGANPSQPQLIHGDP</sequence>
<dbReference type="GO" id="GO:0006805">
    <property type="term" value="P:xenobiotic metabolic process"/>
    <property type="evidence" value="ECO:0007669"/>
    <property type="project" value="TreeGrafter"/>
</dbReference>
<feature type="non-terminal residue" evidence="5">
    <location>
        <position position="124"/>
    </location>
</feature>
<reference evidence="5 6" key="1">
    <citation type="submission" date="2019-09" db="EMBL/GenBank/DDBJ databases">
        <title>Bird 10,000 Genomes (B10K) Project - Family phase.</title>
        <authorList>
            <person name="Zhang G."/>
        </authorList>
    </citation>
    <scope>NUCLEOTIDE SEQUENCE [LARGE SCALE GENOMIC DNA]</scope>
    <source>
        <strain evidence="5">B10K-DU-021-26</strain>
        <tissue evidence="5">Mixed tissue sample</tissue>
    </source>
</reference>